<dbReference type="EMBL" id="NBII01000002">
    <property type="protein sequence ID" value="PAV21821.1"/>
    <property type="molecule type" value="Genomic_DNA"/>
</dbReference>
<evidence type="ECO:0000256" key="1">
    <source>
        <dbReference type="SAM" id="MobiDB-lite"/>
    </source>
</evidence>
<accession>A0A286UQE4</accession>
<sequence>MRFASIIVALATFSAVLAAPAPVEEKRVSQDWKREPEAAPLVNSNRDWKRDASPEPVPVPLGSINRDW</sequence>
<protein>
    <submittedName>
        <fullName evidence="3">Uncharacterized protein</fullName>
    </submittedName>
</protein>
<reference evidence="3 4" key="1">
    <citation type="journal article" date="2017" name="Mol. Ecol.">
        <title>Comparative and population genomic landscape of Phellinus noxius: A hypervariable fungus causing root rot in trees.</title>
        <authorList>
            <person name="Chung C.L."/>
            <person name="Lee T.J."/>
            <person name="Akiba M."/>
            <person name="Lee H.H."/>
            <person name="Kuo T.H."/>
            <person name="Liu D."/>
            <person name="Ke H.M."/>
            <person name="Yokoi T."/>
            <person name="Roa M.B."/>
            <person name="Lu M.J."/>
            <person name="Chang Y.Y."/>
            <person name="Ann P.J."/>
            <person name="Tsai J.N."/>
            <person name="Chen C.Y."/>
            <person name="Tzean S.S."/>
            <person name="Ota Y."/>
            <person name="Hattori T."/>
            <person name="Sahashi N."/>
            <person name="Liou R.F."/>
            <person name="Kikuchi T."/>
            <person name="Tsai I.J."/>
        </authorList>
    </citation>
    <scope>NUCLEOTIDE SEQUENCE [LARGE SCALE GENOMIC DNA]</scope>
    <source>
        <strain evidence="3 4">FFPRI411160</strain>
    </source>
</reference>
<dbReference type="AlphaFoldDB" id="A0A286UQE4"/>
<name>A0A286UQE4_9AGAM</name>
<feature type="compositionally biased region" description="Basic and acidic residues" evidence="1">
    <location>
        <begin position="26"/>
        <end position="37"/>
    </location>
</feature>
<comment type="caution">
    <text evidence="3">The sequence shown here is derived from an EMBL/GenBank/DDBJ whole genome shotgun (WGS) entry which is preliminary data.</text>
</comment>
<proteinExistence type="predicted"/>
<evidence type="ECO:0000313" key="3">
    <source>
        <dbReference type="EMBL" id="PAV21821.1"/>
    </source>
</evidence>
<feature type="region of interest" description="Disordered" evidence="1">
    <location>
        <begin position="26"/>
        <end position="68"/>
    </location>
</feature>
<gene>
    <name evidence="3" type="ORF">PNOK_0177800</name>
</gene>
<dbReference type="Proteomes" id="UP000217199">
    <property type="component" value="Unassembled WGS sequence"/>
</dbReference>
<keyword evidence="2" id="KW-0732">Signal</keyword>
<feature type="signal peptide" evidence="2">
    <location>
        <begin position="1"/>
        <end position="18"/>
    </location>
</feature>
<evidence type="ECO:0000256" key="2">
    <source>
        <dbReference type="SAM" id="SignalP"/>
    </source>
</evidence>
<keyword evidence="4" id="KW-1185">Reference proteome</keyword>
<organism evidence="3 4">
    <name type="scientific">Pyrrhoderma noxium</name>
    <dbReference type="NCBI Taxonomy" id="2282107"/>
    <lineage>
        <taxon>Eukaryota</taxon>
        <taxon>Fungi</taxon>
        <taxon>Dikarya</taxon>
        <taxon>Basidiomycota</taxon>
        <taxon>Agaricomycotina</taxon>
        <taxon>Agaricomycetes</taxon>
        <taxon>Hymenochaetales</taxon>
        <taxon>Hymenochaetaceae</taxon>
        <taxon>Pyrrhoderma</taxon>
    </lineage>
</organism>
<feature type="chain" id="PRO_5013937869" evidence="2">
    <location>
        <begin position="19"/>
        <end position="68"/>
    </location>
</feature>
<dbReference type="InParanoid" id="A0A286UQE4"/>
<evidence type="ECO:0000313" key="4">
    <source>
        <dbReference type="Proteomes" id="UP000217199"/>
    </source>
</evidence>